<keyword evidence="2" id="KW-0808">Transferase</keyword>
<evidence type="ECO:0000313" key="2">
    <source>
        <dbReference type="EMBL" id="SEM19945.1"/>
    </source>
</evidence>
<dbReference type="PANTHER" id="PTHR43267">
    <property type="entry name" value="TRNA THREONYLCARBAMOYLADENOSINE DEHYDRATASE"/>
    <property type="match status" value="1"/>
</dbReference>
<dbReference type="GO" id="GO:0016779">
    <property type="term" value="F:nucleotidyltransferase activity"/>
    <property type="evidence" value="ECO:0007669"/>
    <property type="project" value="UniProtKB-KW"/>
</dbReference>
<dbReference type="STRING" id="43775.SAMN04489760_106112"/>
<sequence>MMRMDLTDFLRSRAVDGFIPWAAQRKAAAAFDLTEREVEETALNLNLLPLRYRRNQQTISTAQQLRLFSSRVAIIGCGGLGGYVLEILARLGIGTLKAVDPDVFEEHNLNRQILCTFSSLGFPKVEAAARRLEEINPVVRLLPVQKKLDRINGREILRDMDVVVDGLDSVPSRMILADLCRELSLPLVHGSIGGWYGQITTQLAGDDTVRKIYGATDGQQGVEQTLGNPSFSPAAIAALQAAEVCKILLKEGTLLRNRILFVNLLDMEMVKNEL</sequence>
<dbReference type="Gene3D" id="3.40.50.720">
    <property type="entry name" value="NAD(P)-binding Rossmann-like Domain"/>
    <property type="match status" value="1"/>
</dbReference>
<evidence type="ECO:0000259" key="1">
    <source>
        <dbReference type="Pfam" id="PF00899"/>
    </source>
</evidence>
<dbReference type="InterPro" id="IPR035985">
    <property type="entry name" value="Ubiquitin-activating_enz"/>
</dbReference>
<gene>
    <name evidence="2" type="ORF">SAMN04489760_106112</name>
</gene>
<keyword evidence="3" id="KW-1185">Reference proteome</keyword>
<dbReference type="Pfam" id="PF00899">
    <property type="entry name" value="ThiF"/>
    <property type="match status" value="1"/>
</dbReference>
<feature type="domain" description="THIF-type NAD/FAD binding fold" evidence="1">
    <location>
        <begin position="52"/>
        <end position="268"/>
    </location>
</feature>
<dbReference type="CDD" id="cd00757">
    <property type="entry name" value="ThiF_MoeB_HesA_family"/>
    <property type="match status" value="1"/>
</dbReference>
<proteinExistence type="predicted"/>
<accession>A0A1H7WFT5</accession>
<protein>
    <submittedName>
        <fullName evidence="2">Molybdopterin or thiamine biosynthesis adenylyltransferase</fullName>
    </submittedName>
</protein>
<dbReference type="Proteomes" id="UP000198744">
    <property type="component" value="Unassembled WGS sequence"/>
</dbReference>
<keyword evidence="2" id="KW-0548">Nucleotidyltransferase</keyword>
<dbReference type="PANTHER" id="PTHR43267:SF1">
    <property type="entry name" value="TRNA THREONYLCARBAMOYLADENOSINE DEHYDRATASE"/>
    <property type="match status" value="1"/>
</dbReference>
<dbReference type="GO" id="GO:0061504">
    <property type="term" value="P:cyclic threonylcarbamoyladenosine biosynthetic process"/>
    <property type="evidence" value="ECO:0007669"/>
    <property type="project" value="TreeGrafter"/>
</dbReference>
<dbReference type="EMBL" id="FOBS01000006">
    <property type="protein sequence ID" value="SEM19945.1"/>
    <property type="molecule type" value="Genomic_DNA"/>
</dbReference>
<dbReference type="InterPro" id="IPR000594">
    <property type="entry name" value="ThiF_NAD_FAD-bd"/>
</dbReference>
<dbReference type="AlphaFoldDB" id="A0A1H7WFT5"/>
<dbReference type="GO" id="GO:0061503">
    <property type="term" value="F:tRNA threonylcarbamoyladenosine dehydratase"/>
    <property type="evidence" value="ECO:0007669"/>
    <property type="project" value="TreeGrafter"/>
</dbReference>
<evidence type="ECO:0000313" key="3">
    <source>
        <dbReference type="Proteomes" id="UP000198744"/>
    </source>
</evidence>
<dbReference type="InterPro" id="IPR045886">
    <property type="entry name" value="ThiF/MoeB/HesA"/>
</dbReference>
<reference evidence="2 3" key="1">
    <citation type="submission" date="2016-10" db="EMBL/GenBank/DDBJ databases">
        <authorList>
            <person name="de Groot N.N."/>
        </authorList>
    </citation>
    <scope>NUCLEOTIDE SEQUENCE [LARGE SCALE GENOMIC DNA]</scope>
    <source>
        <strain evidence="2 3">DSM 8423</strain>
    </source>
</reference>
<name>A0A1H7WFT5_9BACT</name>
<dbReference type="GO" id="GO:0008641">
    <property type="term" value="F:ubiquitin-like modifier activating enzyme activity"/>
    <property type="evidence" value="ECO:0007669"/>
    <property type="project" value="InterPro"/>
</dbReference>
<organism evidence="2 3">
    <name type="scientific">Syntrophus gentianae</name>
    <dbReference type="NCBI Taxonomy" id="43775"/>
    <lineage>
        <taxon>Bacteria</taxon>
        <taxon>Pseudomonadati</taxon>
        <taxon>Thermodesulfobacteriota</taxon>
        <taxon>Syntrophia</taxon>
        <taxon>Syntrophales</taxon>
        <taxon>Syntrophaceae</taxon>
        <taxon>Syntrophus</taxon>
    </lineage>
</organism>
<dbReference type="SUPFAM" id="SSF69572">
    <property type="entry name" value="Activating enzymes of the ubiquitin-like proteins"/>
    <property type="match status" value="1"/>
</dbReference>